<dbReference type="Proteomes" id="UP000008141">
    <property type="component" value="Unassembled WGS sequence"/>
</dbReference>
<keyword evidence="1" id="KW-0472">Membrane</keyword>
<dbReference type="KEGG" id="cvr:CHLNCDRAFT_49913"/>
<dbReference type="GeneID" id="17358865"/>
<dbReference type="AlphaFoldDB" id="E1Z4L4"/>
<dbReference type="eggNOG" id="ENOG502T2I7">
    <property type="taxonomic scope" value="Eukaryota"/>
</dbReference>
<gene>
    <name evidence="2" type="ORF">CHLNCDRAFT_49913</name>
</gene>
<evidence type="ECO:0008006" key="4">
    <source>
        <dbReference type="Google" id="ProtNLM"/>
    </source>
</evidence>
<keyword evidence="1" id="KW-1133">Transmembrane helix</keyword>
<dbReference type="OrthoDB" id="567998at2759"/>
<evidence type="ECO:0000256" key="1">
    <source>
        <dbReference type="SAM" id="Phobius"/>
    </source>
</evidence>
<reference evidence="2 3" key="1">
    <citation type="journal article" date="2010" name="Plant Cell">
        <title>The Chlorella variabilis NC64A genome reveals adaptation to photosymbiosis, coevolution with viruses, and cryptic sex.</title>
        <authorList>
            <person name="Blanc G."/>
            <person name="Duncan G."/>
            <person name="Agarkova I."/>
            <person name="Borodovsky M."/>
            <person name="Gurnon J."/>
            <person name="Kuo A."/>
            <person name="Lindquist E."/>
            <person name="Lucas S."/>
            <person name="Pangilinan J."/>
            <person name="Polle J."/>
            <person name="Salamov A."/>
            <person name="Terry A."/>
            <person name="Yamada T."/>
            <person name="Dunigan D.D."/>
            <person name="Grigoriev I.V."/>
            <person name="Claverie J.M."/>
            <person name="Van Etten J.L."/>
        </authorList>
    </citation>
    <scope>NUCLEOTIDE SEQUENCE [LARGE SCALE GENOMIC DNA]</scope>
    <source>
        <strain evidence="2 3">NC64A</strain>
    </source>
</reference>
<proteinExistence type="predicted"/>
<sequence length="420" mass="45642">MFGLNGSAARSAGYPAAPALPRGLLLADDVGSGRGKPRALAAAHTHGVLRPGGAAKWAAAERRLSLAAVALGLAVFLLSWRYLYQFTEMGGMALGGVLVVSGAAGYVGGRRRSANIVNLQLVASLIGILLAFNMISETVRDVSVDCALAELYHRGRATEKSVAAVAQQEAMVAVFGRLNELEETLTTVQQGAAKHVELREEQQKLKNTDLAYIRSKMDMIKRRAEDLLSSVLQNPNITAETIGRLSEEEKAVLRQRMDLADKVMARIERHHANKDDEITFEEYQELLAALTDVTAAPGDSAESGELVQARIQLYNMKAALERSKADSYSTLLVGEAPKALQQMEARRREQRERWNAQFEKHLHQQEAQGADFLVNLPEHCVKETAGERLVVGSGLASILLQLAAAYVALSLTLRLPVKGE</sequence>
<organism evidence="3">
    <name type="scientific">Chlorella variabilis</name>
    <name type="common">Green alga</name>
    <dbReference type="NCBI Taxonomy" id="554065"/>
    <lineage>
        <taxon>Eukaryota</taxon>
        <taxon>Viridiplantae</taxon>
        <taxon>Chlorophyta</taxon>
        <taxon>core chlorophytes</taxon>
        <taxon>Trebouxiophyceae</taxon>
        <taxon>Chlorellales</taxon>
        <taxon>Chlorellaceae</taxon>
        <taxon>Chlorella clade</taxon>
        <taxon>Chlorella</taxon>
    </lineage>
</organism>
<accession>E1Z4L4</accession>
<evidence type="ECO:0000313" key="3">
    <source>
        <dbReference type="Proteomes" id="UP000008141"/>
    </source>
</evidence>
<name>E1Z4L4_CHLVA</name>
<protein>
    <recommendedName>
        <fullName evidence="4">EF-hand domain-containing protein</fullName>
    </recommendedName>
</protein>
<dbReference type="InParanoid" id="E1Z4L4"/>
<keyword evidence="3" id="KW-1185">Reference proteome</keyword>
<dbReference type="RefSeq" id="XP_005851468.1">
    <property type="nucleotide sequence ID" value="XM_005851406.1"/>
</dbReference>
<evidence type="ECO:0000313" key="2">
    <source>
        <dbReference type="EMBL" id="EFN59366.1"/>
    </source>
</evidence>
<feature type="transmembrane region" description="Helical" evidence="1">
    <location>
        <begin position="116"/>
        <end position="135"/>
    </location>
</feature>
<feature type="transmembrane region" description="Helical" evidence="1">
    <location>
        <begin position="89"/>
        <end position="109"/>
    </location>
</feature>
<dbReference type="EMBL" id="GL433836">
    <property type="protein sequence ID" value="EFN59366.1"/>
    <property type="molecule type" value="Genomic_DNA"/>
</dbReference>
<keyword evidence="1" id="KW-0812">Transmembrane</keyword>
<feature type="transmembrane region" description="Helical" evidence="1">
    <location>
        <begin position="64"/>
        <end position="83"/>
    </location>
</feature>